<accession>A0A7Y4L0N6</accession>
<dbReference type="PANTHER" id="PTHR22683:SF1">
    <property type="entry name" value="TYPE VII SECRETION SYSTEM PROTEIN ESSC"/>
    <property type="match status" value="1"/>
</dbReference>
<dbReference type="GO" id="GO:0005524">
    <property type="term" value="F:ATP binding"/>
    <property type="evidence" value="ECO:0007669"/>
    <property type="project" value="UniProtKB-UniRule"/>
</dbReference>
<feature type="domain" description="FtsK" evidence="5">
    <location>
        <begin position="668"/>
        <end position="860"/>
    </location>
</feature>
<dbReference type="CDD" id="cd01127">
    <property type="entry name" value="TrwB_TraG_TraD_VirD4"/>
    <property type="match status" value="1"/>
</dbReference>
<feature type="binding site" evidence="3">
    <location>
        <begin position="1026"/>
        <end position="1033"/>
    </location>
    <ligand>
        <name>ATP</name>
        <dbReference type="ChEBI" id="CHEBI:30616"/>
    </ligand>
</feature>
<keyword evidence="4" id="KW-0472">Membrane</keyword>
<evidence type="ECO:0000256" key="3">
    <source>
        <dbReference type="PROSITE-ProRule" id="PRU00289"/>
    </source>
</evidence>
<dbReference type="Pfam" id="PF01580">
    <property type="entry name" value="FtsK_SpoIIIE"/>
    <property type="match status" value="2"/>
</dbReference>
<keyword evidence="2 3" id="KW-0067">ATP-binding</keyword>
<sequence>MELNLTTVEARSGERADRLVRVPRGLSVAGLAEGLGRPGTPLFLGRRLLDPTAPLAGSGVRTGGVIGLGGPIDVPDLLQRRPTGPAPVVVELHAVSGPQAGRVWRVGPGSHEIGSDPLCTIRLTGADVPEGGLWVTVGPAGEAFWHRTDDLTGDVASRQIGPPEDDAATTAIRVHDDETVGNPEKPQRVINPGHAAVGEVREWPPDEDLAIGTVLLRCSGALEPQAAVRVADDGFTLDYNRPPRLAPHLDDEKVRLPNPPAPPQKRPFPWPVVMAPVVLGLVMVGLFNSYYFLVFTMLSPMMMGMNYFSARKTGRADHIEARKRYFARMAALEEEIEAAVGRERLIRNVTAPDPVRIAQLATRPGSRLWERRRTDPDYLLLRLGTADQSSLKELDDQGREENHRTIRWTIPDAPIAVPLRQHGVVGIAGPAATIRGVSRWLAIQAAVLHSPQALRIVVLADEDTVDEWDWVRWLPQMQPDKAGAAVLIANDETTTYARISELIAQVQGRHRRIAAEGQSAQKQLPETEIVVIADGSRRLRDVPGFIQVLTDGPAVGVYSVCLDRDERLLPEECGAVIAAEAETLTVRRPGIPDQENVRADLVTPEWCEQIARALAPVRDISPDHDAGLPKQVKLLDELDLEPPAPTTILERWRRRPASTSFVLGTDFDGRFVVDLVADGPHGLIAGTTGSGKSELLQTMVASLAVANRPDELTFVLVDYKGGSAFKECAGLPHTLGMVTDLDSHLVERVLISLDAELRRRERILAAADAKDLVDYQIKRAADPSIARLPRLLLVIDEFAAMVAEIPDFVPGLISLAQRGRSLGIHLILATQRPAGVVTGDIRANTNLRIALRVTDQSESQDVVDVNEAASISTGIPGRALIRRGPRLADLFQTAWVGAERKDEAEPSGPVDPAGVLVTELPWEALGRPVEREVEEEVEEAAATVPVTDLQVLVEALREASTELPDFAVQPKPWQPALGSQILLTDLPDTSEREMFAPYALEDIPALQQQRVAGIDFDTFGHLYVIGAPRSGRTQTLRTMAASAAKYLSVADVHIYGIDAAGGALAPLESLPHCGAVVSRHDMERMTRLLRRLNQELTERQELAGQHNATGLTELRKALPKAKRPAHIMVLIDGWDALSTMLDDHDSGNLFSEVLRLLREGGALGIHLIATSERSLLGGRLSSHNDHKLLLRQADRTDYQAAGLRLAKVPAMVGSGRGWHVLTATETQVAVLAEGGGSAQVEAIRAIAAEAAKRDFKVAAARRPFTIAELPTAVEFAEAYEKVAAEDRRPLWGLVGLGGDEGGAIGVDLAGIGSSYAVLGSPGSGRSNALSCLAVSLLAAGSSLVVITPRESPLRMLQRHPQVALMSQADPAEDILRAALDGLTGPKVIVIDDADLLMTAAADKILKDIVVSGRDQGLALIFAATTDGFQSGLSGWASAARRARRGLLLEARSMSDGDLIGVRLGPSVLRATPRLGRAWTTGPAAQPQTVQVPLTILRPE</sequence>
<dbReference type="GO" id="GO:0003677">
    <property type="term" value="F:DNA binding"/>
    <property type="evidence" value="ECO:0007669"/>
    <property type="project" value="InterPro"/>
</dbReference>
<feature type="domain" description="FtsK" evidence="5">
    <location>
        <begin position="1008"/>
        <end position="1203"/>
    </location>
</feature>
<dbReference type="Proteomes" id="UP000553957">
    <property type="component" value="Unassembled WGS sequence"/>
</dbReference>
<keyword evidence="8" id="KW-1185">Reference proteome</keyword>
<dbReference type="PROSITE" id="PS50901">
    <property type="entry name" value="FTSK"/>
    <property type="match status" value="2"/>
</dbReference>
<comment type="caution">
    <text evidence="7">The sequence shown here is derived from an EMBL/GenBank/DDBJ whole genome shotgun (WGS) entry which is preliminary data.</text>
</comment>
<dbReference type="InterPro" id="IPR003593">
    <property type="entry name" value="AAA+_ATPase"/>
</dbReference>
<dbReference type="InterPro" id="IPR027417">
    <property type="entry name" value="P-loop_NTPase"/>
</dbReference>
<proteinExistence type="predicted"/>
<evidence type="ECO:0000256" key="2">
    <source>
        <dbReference type="ARBA" id="ARBA00022840"/>
    </source>
</evidence>
<keyword evidence="4" id="KW-0812">Transmembrane</keyword>
<keyword evidence="1 3" id="KW-0547">Nucleotide-binding</keyword>
<evidence type="ECO:0000313" key="9">
    <source>
        <dbReference type="Proteomes" id="UP000553957"/>
    </source>
</evidence>
<organism evidence="7 8">
    <name type="scientific">Kribbella sandramycini</name>
    <dbReference type="NCBI Taxonomy" id="60450"/>
    <lineage>
        <taxon>Bacteria</taxon>
        <taxon>Bacillati</taxon>
        <taxon>Actinomycetota</taxon>
        <taxon>Actinomycetes</taxon>
        <taxon>Propionibacteriales</taxon>
        <taxon>Kribbellaceae</taxon>
        <taxon>Kribbella</taxon>
    </lineage>
</organism>
<dbReference type="SUPFAM" id="SSF52540">
    <property type="entry name" value="P-loop containing nucleoside triphosphate hydrolases"/>
    <property type="match status" value="3"/>
</dbReference>
<dbReference type="InterPro" id="IPR002543">
    <property type="entry name" value="FtsK_dom"/>
</dbReference>
<evidence type="ECO:0000256" key="4">
    <source>
        <dbReference type="SAM" id="Phobius"/>
    </source>
</evidence>
<evidence type="ECO:0000256" key="1">
    <source>
        <dbReference type="ARBA" id="ARBA00022741"/>
    </source>
</evidence>
<dbReference type="PANTHER" id="PTHR22683">
    <property type="entry name" value="SPORULATION PROTEIN RELATED"/>
    <property type="match status" value="1"/>
</dbReference>
<evidence type="ECO:0000259" key="5">
    <source>
        <dbReference type="PROSITE" id="PS50901"/>
    </source>
</evidence>
<keyword evidence="4" id="KW-1133">Transmembrane helix</keyword>
<reference evidence="6 9" key="2">
    <citation type="submission" date="2020-08" db="EMBL/GenBank/DDBJ databases">
        <title>Sequencing the genomes of 1000 actinobacteria strains.</title>
        <authorList>
            <person name="Klenk H.-P."/>
        </authorList>
    </citation>
    <scope>NUCLEOTIDE SEQUENCE [LARGE SCALE GENOMIC DNA]</scope>
    <source>
        <strain evidence="6 9">DSM 15626</strain>
    </source>
</reference>
<feature type="transmembrane region" description="Helical" evidence="4">
    <location>
        <begin position="272"/>
        <end position="293"/>
    </location>
</feature>
<feature type="binding site" evidence="3">
    <location>
        <begin position="686"/>
        <end position="693"/>
    </location>
    <ligand>
        <name>ATP</name>
        <dbReference type="ChEBI" id="CHEBI:30616"/>
    </ligand>
</feature>
<gene>
    <name evidence="6" type="ORF">HNR71_001533</name>
    <name evidence="7" type="ORF">HPO96_18085</name>
</gene>
<evidence type="ECO:0000313" key="8">
    <source>
        <dbReference type="Proteomes" id="UP000534306"/>
    </source>
</evidence>
<protein>
    <submittedName>
        <fullName evidence="6">S-DNA-T family DNA segregation ATPase FtsK/SpoIIIE</fullName>
    </submittedName>
</protein>
<name>A0A7Y4L0N6_9ACTN</name>
<dbReference type="InterPro" id="IPR050206">
    <property type="entry name" value="FtsK/SpoIIIE/SftA"/>
</dbReference>
<dbReference type="Proteomes" id="UP000534306">
    <property type="component" value="Unassembled WGS sequence"/>
</dbReference>
<evidence type="ECO:0000313" key="7">
    <source>
        <dbReference type="EMBL" id="NOL42158.1"/>
    </source>
</evidence>
<dbReference type="RefSeq" id="WP_171674601.1">
    <property type="nucleotide sequence ID" value="NZ_BAAAGT010000001.1"/>
</dbReference>
<evidence type="ECO:0000313" key="6">
    <source>
        <dbReference type="EMBL" id="MBB6565896.1"/>
    </source>
</evidence>
<dbReference type="EMBL" id="JACHKF010000001">
    <property type="protein sequence ID" value="MBB6565896.1"/>
    <property type="molecule type" value="Genomic_DNA"/>
</dbReference>
<dbReference type="SMART" id="SM00382">
    <property type="entry name" value="AAA"/>
    <property type="match status" value="3"/>
</dbReference>
<dbReference type="EMBL" id="JABJRC010000003">
    <property type="protein sequence ID" value="NOL42158.1"/>
    <property type="molecule type" value="Genomic_DNA"/>
</dbReference>
<reference evidence="7 8" key="1">
    <citation type="submission" date="2020-05" db="EMBL/GenBank/DDBJ databases">
        <title>Genome sequence of Kribbella sandramycini ATCC 39419.</title>
        <authorList>
            <person name="Maclea K.S."/>
            <person name="Fair J.L."/>
        </authorList>
    </citation>
    <scope>NUCLEOTIDE SEQUENCE [LARGE SCALE GENOMIC DNA]</scope>
    <source>
        <strain evidence="7 8">ATCC 39419</strain>
    </source>
</reference>
<dbReference type="Gene3D" id="3.40.50.300">
    <property type="entry name" value="P-loop containing nucleotide triphosphate hydrolases"/>
    <property type="match status" value="4"/>
</dbReference>